<organism evidence="1 2">
    <name type="scientific">Orchesella dallaii</name>
    <dbReference type="NCBI Taxonomy" id="48710"/>
    <lineage>
        <taxon>Eukaryota</taxon>
        <taxon>Metazoa</taxon>
        <taxon>Ecdysozoa</taxon>
        <taxon>Arthropoda</taxon>
        <taxon>Hexapoda</taxon>
        <taxon>Collembola</taxon>
        <taxon>Entomobryomorpha</taxon>
        <taxon>Entomobryoidea</taxon>
        <taxon>Orchesellidae</taxon>
        <taxon>Orchesellinae</taxon>
        <taxon>Orchesella</taxon>
    </lineage>
</organism>
<reference evidence="1 2" key="1">
    <citation type="submission" date="2024-08" db="EMBL/GenBank/DDBJ databases">
        <authorList>
            <person name="Cucini C."/>
            <person name="Frati F."/>
        </authorList>
    </citation>
    <scope>NUCLEOTIDE SEQUENCE [LARGE SCALE GENOMIC DNA]</scope>
</reference>
<gene>
    <name evidence="1" type="ORF">ODALV1_LOCUS17909</name>
</gene>
<accession>A0ABP1R2S0</accession>
<name>A0ABP1R2S0_9HEXA</name>
<dbReference type="Proteomes" id="UP001642540">
    <property type="component" value="Unassembled WGS sequence"/>
</dbReference>
<evidence type="ECO:0000313" key="2">
    <source>
        <dbReference type="Proteomes" id="UP001642540"/>
    </source>
</evidence>
<sequence>MQDQNDVHGDNRMLTFIYGKNIRQKPFNLDACGFFNVGRPTVPAEFLEFSQSCPYSMSSPVEGVIITTTVPDTTTVAGDVVTTARSPLETRINNAKTTFLIAKFKRCKLCYL</sequence>
<dbReference type="EMBL" id="CAXLJM020000057">
    <property type="protein sequence ID" value="CAL8117942.1"/>
    <property type="molecule type" value="Genomic_DNA"/>
</dbReference>
<evidence type="ECO:0008006" key="3">
    <source>
        <dbReference type="Google" id="ProtNLM"/>
    </source>
</evidence>
<keyword evidence="2" id="KW-1185">Reference proteome</keyword>
<proteinExistence type="predicted"/>
<evidence type="ECO:0000313" key="1">
    <source>
        <dbReference type="EMBL" id="CAL8117942.1"/>
    </source>
</evidence>
<comment type="caution">
    <text evidence="1">The sequence shown here is derived from an EMBL/GenBank/DDBJ whole genome shotgun (WGS) entry which is preliminary data.</text>
</comment>
<protein>
    <recommendedName>
        <fullName evidence="3">ZP domain-containing protein</fullName>
    </recommendedName>
</protein>